<evidence type="ECO:0000259" key="2">
    <source>
        <dbReference type="Pfam" id="PF13460"/>
    </source>
</evidence>
<dbReference type="RefSeq" id="WP_074783920.1">
    <property type="nucleotide sequence ID" value="NZ_FNSN01000003.1"/>
</dbReference>
<dbReference type="InterPro" id="IPR016040">
    <property type="entry name" value="NAD(P)-bd_dom"/>
</dbReference>
<organism evidence="3 4">
    <name type="scientific">Arthrobacter woluwensis</name>
    <dbReference type="NCBI Taxonomy" id="156980"/>
    <lineage>
        <taxon>Bacteria</taxon>
        <taxon>Bacillati</taxon>
        <taxon>Actinomycetota</taxon>
        <taxon>Actinomycetes</taxon>
        <taxon>Micrococcales</taxon>
        <taxon>Micrococcaceae</taxon>
        <taxon>Arthrobacter</taxon>
    </lineage>
</organism>
<dbReference type="Gene3D" id="3.40.50.720">
    <property type="entry name" value="NAD(P)-binding Rossmann-like Domain"/>
    <property type="match status" value="1"/>
</dbReference>
<reference evidence="3 4" key="1">
    <citation type="submission" date="2016-10" db="EMBL/GenBank/DDBJ databases">
        <authorList>
            <person name="de Groot N.N."/>
        </authorList>
    </citation>
    <scope>NUCLEOTIDE SEQUENCE [LARGE SCALE GENOMIC DNA]</scope>
    <source>
        <strain evidence="3 4">DSM 10495</strain>
    </source>
</reference>
<dbReference type="AlphaFoldDB" id="A0A1H4JM44"/>
<sequence>MSAEDHGNSTRRTIAVAGATGYLGGRLVPRLVEAGHRVRVLARTPEKLRDVPWRHDVEVVPGSLEDADAMDALCRGAEVLYYLVHSMGGGSHERFAERERVGAQTVAQGARRAGVQRIVYLSGLNPGTNLSRHLQSRRDVGRILLASGVPTAVLQAGLVIGSGSASFEMIRHLTDVLPVMPAPRWVLNRVQPIAVRDALYYLEEAADLPPEVNTTFDIGGPSVLTYADMMKDYARAAGLRPPVILPLPVLTPWLAAQWVNLVTPIPRSLAVPLVESLQNDCVVREHSIDQHIAPPPGGLTDYRRAVELALVKIERGEVETTWAGSSAVQTPSDPLPSDPDWTGGTVFTDTRVQKTDASPEELWDVIQGIGGENGWYSFPLAWSVRGWIDKLAGGVGLRRGRRDPRLLHLGDVLDWWRVEALDPGHLLRLRAEMKVPGRAWLELSIEQSDGVTEYHQRAIFLPHGLPGRLYWLAVLPFHGVIFKGMAVRITEAAAAHRASGGGHLDGQTSDPRVPAGQEARR</sequence>
<proteinExistence type="predicted"/>
<dbReference type="GO" id="GO:0044877">
    <property type="term" value="F:protein-containing complex binding"/>
    <property type="evidence" value="ECO:0007669"/>
    <property type="project" value="TreeGrafter"/>
</dbReference>
<name>A0A1H4JM44_9MICC</name>
<dbReference type="Proteomes" id="UP000182652">
    <property type="component" value="Unassembled WGS sequence"/>
</dbReference>
<evidence type="ECO:0000256" key="1">
    <source>
        <dbReference type="SAM" id="MobiDB-lite"/>
    </source>
</evidence>
<dbReference type="InterPro" id="IPR036291">
    <property type="entry name" value="NAD(P)-bd_dom_sf"/>
</dbReference>
<gene>
    <name evidence="3" type="ORF">SAMN04489745_0239</name>
</gene>
<dbReference type="PANTHER" id="PTHR12126:SF11">
    <property type="entry name" value="NADH DEHYDROGENASE [UBIQUINONE] 1 ALPHA SUBCOMPLEX SUBUNIT 9, MITOCHONDRIAL"/>
    <property type="match status" value="1"/>
</dbReference>
<dbReference type="Pfam" id="PF11066">
    <property type="entry name" value="DUF2867"/>
    <property type="match status" value="1"/>
</dbReference>
<dbReference type="EMBL" id="FNSN01000003">
    <property type="protein sequence ID" value="SEB46768.1"/>
    <property type="molecule type" value="Genomic_DNA"/>
</dbReference>
<dbReference type="STRING" id="156980.SAMN04489745_0239"/>
<feature type="region of interest" description="Disordered" evidence="1">
    <location>
        <begin position="498"/>
        <end position="521"/>
    </location>
</feature>
<evidence type="ECO:0000313" key="3">
    <source>
        <dbReference type="EMBL" id="SEB46768.1"/>
    </source>
</evidence>
<dbReference type="PANTHER" id="PTHR12126">
    <property type="entry name" value="NADH-UBIQUINONE OXIDOREDUCTASE 39 KDA SUBUNIT-RELATED"/>
    <property type="match status" value="1"/>
</dbReference>
<feature type="domain" description="NAD(P)-binding" evidence="2">
    <location>
        <begin position="18"/>
        <end position="135"/>
    </location>
</feature>
<dbReference type="InterPro" id="IPR021295">
    <property type="entry name" value="DUF2867"/>
</dbReference>
<dbReference type="InterPro" id="IPR051207">
    <property type="entry name" value="ComplexI_NDUFA9_subunit"/>
</dbReference>
<dbReference type="SUPFAM" id="SSF55961">
    <property type="entry name" value="Bet v1-like"/>
    <property type="match status" value="1"/>
</dbReference>
<protein>
    <submittedName>
        <fullName evidence="3">Uncharacterized conserved protein YbjT, contains NAD(P)-binding and DUF2867 domains</fullName>
    </submittedName>
</protein>
<keyword evidence="4" id="KW-1185">Reference proteome</keyword>
<dbReference type="Pfam" id="PF13460">
    <property type="entry name" value="NAD_binding_10"/>
    <property type="match status" value="1"/>
</dbReference>
<accession>A0A1H4JM44</accession>
<dbReference type="SUPFAM" id="SSF51735">
    <property type="entry name" value="NAD(P)-binding Rossmann-fold domains"/>
    <property type="match status" value="1"/>
</dbReference>
<evidence type="ECO:0000313" key="4">
    <source>
        <dbReference type="Proteomes" id="UP000182652"/>
    </source>
</evidence>